<keyword evidence="1" id="KW-0812">Transmembrane</keyword>
<keyword evidence="1" id="KW-0472">Membrane</keyword>
<feature type="transmembrane region" description="Helical" evidence="1">
    <location>
        <begin position="7"/>
        <end position="29"/>
    </location>
</feature>
<dbReference type="Proteomes" id="UP000030491">
    <property type="component" value="Unassembled WGS sequence"/>
</dbReference>
<name>A0A0A1ZMB2_PROMR</name>
<comment type="caution">
    <text evidence="2">The sequence shown here is derived from an EMBL/GenBank/DDBJ whole genome shotgun (WGS) entry which is preliminary data.</text>
</comment>
<evidence type="ECO:0000313" key="3">
    <source>
        <dbReference type="Proteomes" id="UP000030491"/>
    </source>
</evidence>
<protein>
    <submittedName>
        <fullName evidence="2">Uncharacterized protein</fullName>
    </submittedName>
</protein>
<dbReference type="AlphaFoldDB" id="A0A0A1ZMB2"/>
<proteinExistence type="predicted"/>
<evidence type="ECO:0000256" key="1">
    <source>
        <dbReference type="SAM" id="Phobius"/>
    </source>
</evidence>
<keyword evidence="1" id="KW-1133">Transmembrane helix</keyword>
<evidence type="ECO:0000313" key="2">
    <source>
        <dbReference type="EMBL" id="KGF90737.1"/>
    </source>
</evidence>
<gene>
    <name evidence="2" type="ORF">EU93_1335</name>
</gene>
<sequence length="44" mass="5048">MRNIYKKIIFIISAIALFSVIVGVVKYSLTYIGNNPEKYLPTQK</sequence>
<accession>A0A0A1ZMB2</accession>
<organism evidence="2 3">
    <name type="scientific">Prochlorococcus marinus str. MIT 9116</name>
    <dbReference type="NCBI Taxonomy" id="167544"/>
    <lineage>
        <taxon>Bacteria</taxon>
        <taxon>Bacillati</taxon>
        <taxon>Cyanobacteriota</taxon>
        <taxon>Cyanophyceae</taxon>
        <taxon>Synechococcales</taxon>
        <taxon>Prochlorococcaceae</taxon>
        <taxon>Prochlorococcus</taxon>
    </lineage>
</organism>
<dbReference type="EMBL" id="JNAJ01000016">
    <property type="protein sequence ID" value="KGF90737.1"/>
    <property type="molecule type" value="Genomic_DNA"/>
</dbReference>
<reference evidence="3" key="1">
    <citation type="journal article" date="2014" name="Sci. Data">
        <title>Genomes of diverse isolates of the marine cyanobacterium Prochlorococcus.</title>
        <authorList>
            <person name="Biller S."/>
            <person name="Berube P."/>
            <person name="Thompson J."/>
            <person name="Kelly L."/>
            <person name="Roggensack S."/>
            <person name="Awad L."/>
            <person name="Roache-Johnson K."/>
            <person name="Ding H."/>
            <person name="Giovannoni S.J."/>
            <person name="Moore L.R."/>
            <person name="Chisholm S.W."/>
        </authorList>
    </citation>
    <scope>NUCLEOTIDE SEQUENCE [LARGE SCALE GENOMIC DNA]</scope>
</reference>